<gene>
    <name evidence="1" type="ORF">LBBP_03360</name>
</gene>
<sequence length="44" mass="5029">MSEDRLKILTKFPVLSNRSARVLPINPVPPAIPIFIIDHLFIFV</sequence>
<dbReference type="Proteomes" id="UP000058857">
    <property type="component" value="Chromosome 1"/>
</dbReference>
<name>A0A0S2IV81_LEPBO</name>
<dbReference type="AlphaFoldDB" id="A0A0S2IV81"/>
<dbReference type="PATRIC" id="fig|280505.15.peg.3278"/>
<protein>
    <submittedName>
        <fullName evidence="1">Uncharacterized protein</fullName>
    </submittedName>
</protein>
<evidence type="ECO:0000313" key="2">
    <source>
        <dbReference type="Proteomes" id="UP000058857"/>
    </source>
</evidence>
<evidence type="ECO:0000313" key="1">
    <source>
        <dbReference type="EMBL" id="ALO27556.1"/>
    </source>
</evidence>
<accession>A0A0S2IV81</accession>
<organism evidence="1">
    <name type="scientific">Leptospira borgpetersenii serovar Ballum</name>
    <dbReference type="NCBI Taxonomy" id="280505"/>
    <lineage>
        <taxon>Bacteria</taxon>
        <taxon>Pseudomonadati</taxon>
        <taxon>Spirochaetota</taxon>
        <taxon>Spirochaetia</taxon>
        <taxon>Leptospirales</taxon>
        <taxon>Leptospiraceae</taxon>
        <taxon>Leptospira</taxon>
    </lineage>
</organism>
<reference evidence="1 2" key="1">
    <citation type="journal article" date="2015" name="PLoS Negl. Trop. Dis.">
        <title>Distribution of Plasmids in Distinct Leptospira Pathogenic Species.</title>
        <authorList>
            <person name="Wang Y."/>
            <person name="Zhuang X."/>
            <person name="Zhong Y."/>
            <person name="Zhang C."/>
            <person name="Zhang Y."/>
            <person name="Zeng L."/>
            <person name="Zhu Y."/>
            <person name="He P."/>
            <person name="Dong K."/>
            <person name="Pal U."/>
            <person name="Guo X."/>
            <person name="Qin J."/>
        </authorList>
    </citation>
    <scope>NUCLEOTIDE SEQUENCE [LARGE SCALE GENOMIC DNA]</scope>
    <source>
        <strain evidence="1 2">56604</strain>
    </source>
</reference>
<dbReference type="EMBL" id="CP012029">
    <property type="protein sequence ID" value="ALO27556.1"/>
    <property type="molecule type" value="Genomic_DNA"/>
</dbReference>
<proteinExistence type="predicted"/>